<dbReference type="KEGG" id="gaz:Pan241w_18860"/>
<accession>A0A517RD62</accession>
<protein>
    <submittedName>
        <fullName evidence="1">Uncharacterized protein</fullName>
    </submittedName>
</protein>
<dbReference type="AlphaFoldDB" id="A0A517RD62"/>
<evidence type="ECO:0000313" key="2">
    <source>
        <dbReference type="Proteomes" id="UP000317171"/>
    </source>
</evidence>
<dbReference type="EMBL" id="CP036269">
    <property type="protein sequence ID" value="QDT41818.1"/>
    <property type="molecule type" value="Genomic_DNA"/>
</dbReference>
<dbReference type="OrthoDB" id="5382880at2"/>
<dbReference type="Proteomes" id="UP000317171">
    <property type="component" value="Chromosome"/>
</dbReference>
<keyword evidence="2" id="KW-1185">Reference proteome</keyword>
<name>A0A517RD62_9PLAN</name>
<evidence type="ECO:0000313" key="1">
    <source>
        <dbReference type="EMBL" id="QDT41818.1"/>
    </source>
</evidence>
<dbReference type="RefSeq" id="WP_145214020.1">
    <property type="nucleotide sequence ID" value="NZ_CP036269.1"/>
</dbReference>
<reference evidence="1 2" key="1">
    <citation type="submission" date="2019-02" db="EMBL/GenBank/DDBJ databases">
        <title>Deep-cultivation of Planctomycetes and their phenomic and genomic characterization uncovers novel biology.</title>
        <authorList>
            <person name="Wiegand S."/>
            <person name="Jogler M."/>
            <person name="Boedeker C."/>
            <person name="Pinto D."/>
            <person name="Vollmers J."/>
            <person name="Rivas-Marin E."/>
            <person name="Kohn T."/>
            <person name="Peeters S.H."/>
            <person name="Heuer A."/>
            <person name="Rast P."/>
            <person name="Oberbeckmann S."/>
            <person name="Bunk B."/>
            <person name="Jeske O."/>
            <person name="Meyerdierks A."/>
            <person name="Storesund J.E."/>
            <person name="Kallscheuer N."/>
            <person name="Luecker S."/>
            <person name="Lage O.M."/>
            <person name="Pohl T."/>
            <person name="Merkel B.J."/>
            <person name="Hornburger P."/>
            <person name="Mueller R.-W."/>
            <person name="Bruemmer F."/>
            <person name="Labrenz M."/>
            <person name="Spormann A.M."/>
            <person name="Op den Camp H."/>
            <person name="Overmann J."/>
            <person name="Amann R."/>
            <person name="Jetten M.S.M."/>
            <person name="Mascher T."/>
            <person name="Medema M.H."/>
            <person name="Devos D.P."/>
            <person name="Kaster A.-K."/>
            <person name="Ovreas L."/>
            <person name="Rohde M."/>
            <person name="Galperin M.Y."/>
            <person name="Jogler C."/>
        </authorList>
    </citation>
    <scope>NUCLEOTIDE SEQUENCE [LARGE SCALE GENOMIC DNA]</scope>
    <source>
        <strain evidence="1 2">Pan241w</strain>
    </source>
</reference>
<sequence>MTTAVCFQCGHLKFGSFLACDECQAKPRTDDELIVSLAMSDHYFEKATLESMGQYIKEHGHPPQLDPEQEKVFRRKFEEVKASGVLDKLFQSNEDS</sequence>
<proteinExistence type="predicted"/>
<organism evidence="1 2">
    <name type="scientific">Gimesia alba</name>
    <dbReference type="NCBI Taxonomy" id="2527973"/>
    <lineage>
        <taxon>Bacteria</taxon>
        <taxon>Pseudomonadati</taxon>
        <taxon>Planctomycetota</taxon>
        <taxon>Planctomycetia</taxon>
        <taxon>Planctomycetales</taxon>
        <taxon>Planctomycetaceae</taxon>
        <taxon>Gimesia</taxon>
    </lineage>
</organism>
<gene>
    <name evidence="1" type="ORF">Pan241w_18860</name>
</gene>